<dbReference type="Proteomes" id="UP000236728">
    <property type="component" value="Unassembled WGS sequence"/>
</dbReference>
<feature type="region of interest" description="Disordered" evidence="1">
    <location>
        <begin position="139"/>
        <end position="184"/>
    </location>
</feature>
<dbReference type="AlphaFoldDB" id="A0A1H5Z6A6"/>
<dbReference type="SUPFAM" id="SSF49464">
    <property type="entry name" value="Carboxypeptidase regulatory domain-like"/>
    <property type="match status" value="1"/>
</dbReference>
<name>A0A1H5Z6A6_9BACT</name>
<dbReference type="InterPro" id="IPR008969">
    <property type="entry name" value="CarboxyPept-like_regulatory"/>
</dbReference>
<organism evidence="3 4">
    <name type="scientific">Bryocella elongata</name>
    <dbReference type="NCBI Taxonomy" id="863522"/>
    <lineage>
        <taxon>Bacteria</taxon>
        <taxon>Pseudomonadati</taxon>
        <taxon>Acidobacteriota</taxon>
        <taxon>Terriglobia</taxon>
        <taxon>Terriglobales</taxon>
        <taxon>Acidobacteriaceae</taxon>
        <taxon>Bryocella</taxon>
    </lineage>
</organism>
<evidence type="ECO:0000313" key="4">
    <source>
        <dbReference type="Proteomes" id="UP000236728"/>
    </source>
</evidence>
<evidence type="ECO:0000256" key="2">
    <source>
        <dbReference type="SAM" id="SignalP"/>
    </source>
</evidence>
<feature type="compositionally biased region" description="Low complexity" evidence="1">
    <location>
        <begin position="159"/>
        <end position="184"/>
    </location>
</feature>
<feature type="chain" id="PRO_5009291314" description="Carboxypeptidase regulatory-like domain-containing protein" evidence="2">
    <location>
        <begin position="26"/>
        <end position="184"/>
    </location>
</feature>
<gene>
    <name evidence="3" type="ORF">SAMN05421819_2485</name>
</gene>
<evidence type="ECO:0000256" key="1">
    <source>
        <dbReference type="SAM" id="MobiDB-lite"/>
    </source>
</evidence>
<proteinExistence type="predicted"/>
<keyword evidence="2" id="KW-0732">Signal</keyword>
<dbReference type="OrthoDB" id="129532at2"/>
<dbReference type="EMBL" id="FNVA01000004">
    <property type="protein sequence ID" value="SEG31891.1"/>
    <property type="molecule type" value="Genomic_DNA"/>
</dbReference>
<sequence>MLSVFRLRKFALAAAAVTASGLVSASAQDPAHGRKYKPLPPIAHVVVTVEKGFNSKPLPNVAVVFHATRDGRDDGNLEVKTDPDGRAAIDVLEVGSHVTLQVIATGFATYSTEFDLTGDSKEMLVKLQRPRAQVSVYEDNDGKAAQVKPGTQERVIPKTAPATTTPPAAPATPATTTPPAGETR</sequence>
<dbReference type="RefSeq" id="WP_103933390.1">
    <property type="nucleotide sequence ID" value="NZ_FNVA01000004.1"/>
</dbReference>
<evidence type="ECO:0008006" key="5">
    <source>
        <dbReference type="Google" id="ProtNLM"/>
    </source>
</evidence>
<accession>A0A1H5Z6A6</accession>
<reference evidence="3 4" key="1">
    <citation type="submission" date="2016-10" db="EMBL/GenBank/DDBJ databases">
        <authorList>
            <person name="de Groot N.N."/>
        </authorList>
    </citation>
    <scope>NUCLEOTIDE SEQUENCE [LARGE SCALE GENOMIC DNA]</scope>
    <source>
        <strain evidence="3 4">DSM 22489</strain>
    </source>
</reference>
<feature type="signal peptide" evidence="2">
    <location>
        <begin position="1"/>
        <end position="25"/>
    </location>
</feature>
<keyword evidence="4" id="KW-1185">Reference proteome</keyword>
<evidence type="ECO:0000313" key="3">
    <source>
        <dbReference type="EMBL" id="SEG31891.1"/>
    </source>
</evidence>
<protein>
    <recommendedName>
        <fullName evidence="5">Carboxypeptidase regulatory-like domain-containing protein</fullName>
    </recommendedName>
</protein>